<dbReference type="PROSITE" id="PS00194">
    <property type="entry name" value="THIOREDOXIN_1"/>
    <property type="match status" value="1"/>
</dbReference>
<evidence type="ECO:0000313" key="4">
    <source>
        <dbReference type="Proteomes" id="UP000694416"/>
    </source>
</evidence>
<dbReference type="PANTHER" id="PTHR18929:SF219">
    <property type="entry name" value="THIOREDOXIN"/>
    <property type="match status" value="1"/>
</dbReference>
<protein>
    <recommendedName>
        <fullName evidence="2">Thioredoxin domain-containing protein</fullName>
    </recommendedName>
</protein>
<keyword evidence="4" id="KW-1185">Reference proteome</keyword>
<dbReference type="Proteomes" id="UP000694416">
    <property type="component" value="Unplaced"/>
</dbReference>
<sequence>NVIFADTYEEYIFNNEKDVLVLYYALWCGHCYKFEPIYREIGKRFKLYASKFKNFNNDIIIGKIDATNNDIYDIYIG</sequence>
<feature type="domain" description="Thioredoxin" evidence="2">
    <location>
        <begin position="5"/>
        <end position="70"/>
    </location>
</feature>
<dbReference type="GO" id="GO:0034976">
    <property type="term" value="P:response to endoplasmic reticulum stress"/>
    <property type="evidence" value="ECO:0007669"/>
    <property type="project" value="TreeGrafter"/>
</dbReference>
<dbReference type="GO" id="GO:0003756">
    <property type="term" value="F:protein disulfide isomerase activity"/>
    <property type="evidence" value="ECO:0007669"/>
    <property type="project" value="TreeGrafter"/>
</dbReference>
<accession>A0A8C9LHP1</accession>
<dbReference type="PANTHER" id="PTHR18929">
    <property type="entry name" value="PROTEIN DISULFIDE ISOMERASE"/>
    <property type="match status" value="1"/>
</dbReference>
<dbReference type="SUPFAM" id="SSF52833">
    <property type="entry name" value="Thioredoxin-like"/>
    <property type="match status" value="1"/>
</dbReference>
<name>A0A8C9LHP1_9PRIM</name>
<dbReference type="GO" id="GO:0005783">
    <property type="term" value="C:endoplasmic reticulum"/>
    <property type="evidence" value="ECO:0007669"/>
    <property type="project" value="TreeGrafter"/>
</dbReference>
<evidence type="ECO:0000259" key="2">
    <source>
        <dbReference type="Pfam" id="PF00085"/>
    </source>
</evidence>
<dbReference type="Ensembl" id="ENSPTET00000002460.1">
    <property type="protein sequence ID" value="ENSPTEP00000001665.1"/>
    <property type="gene ID" value="ENSPTEG00000001858.1"/>
</dbReference>
<dbReference type="InterPro" id="IPR036249">
    <property type="entry name" value="Thioredoxin-like_sf"/>
</dbReference>
<dbReference type="GO" id="GO:0006457">
    <property type="term" value="P:protein folding"/>
    <property type="evidence" value="ECO:0007669"/>
    <property type="project" value="TreeGrafter"/>
</dbReference>
<organism evidence="3 4">
    <name type="scientific">Piliocolobus tephrosceles</name>
    <name type="common">Ugandan red Colobus</name>
    <dbReference type="NCBI Taxonomy" id="591936"/>
    <lineage>
        <taxon>Eukaryota</taxon>
        <taxon>Metazoa</taxon>
        <taxon>Chordata</taxon>
        <taxon>Craniata</taxon>
        <taxon>Vertebrata</taxon>
        <taxon>Euteleostomi</taxon>
        <taxon>Mammalia</taxon>
        <taxon>Eutheria</taxon>
        <taxon>Euarchontoglires</taxon>
        <taxon>Primates</taxon>
        <taxon>Haplorrhini</taxon>
        <taxon>Catarrhini</taxon>
        <taxon>Cercopithecidae</taxon>
        <taxon>Colobinae</taxon>
        <taxon>Piliocolobus</taxon>
    </lineage>
</organism>
<reference evidence="3" key="2">
    <citation type="submission" date="2025-09" db="UniProtKB">
        <authorList>
            <consortium name="Ensembl"/>
        </authorList>
    </citation>
    <scope>IDENTIFICATION</scope>
</reference>
<evidence type="ECO:0000256" key="1">
    <source>
        <dbReference type="ARBA" id="ARBA00006347"/>
    </source>
</evidence>
<reference evidence="3" key="1">
    <citation type="submission" date="2025-08" db="UniProtKB">
        <authorList>
            <consortium name="Ensembl"/>
        </authorList>
    </citation>
    <scope>IDENTIFICATION</scope>
</reference>
<evidence type="ECO:0000313" key="3">
    <source>
        <dbReference type="Ensembl" id="ENSPTEP00000001665.1"/>
    </source>
</evidence>
<proteinExistence type="inferred from homology"/>
<dbReference type="Gene3D" id="3.40.30.10">
    <property type="entry name" value="Glutaredoxin"/>
    <property type="match status" value="1"/>
</dbReference>
<dbReference type="InterPro" id="IPR017937">
    <property type="entry name" value="Thioredoxin_CS"/>
</dbReference>
<dbReference type="Pfam" id="PF00085">
    <property type="entry name" value="Thioredoxin"/>
    <property type="match status" value="1"/>
</dbReference>
<dbReference type="AlphaFoldDB" id="A0A8C9LHP1"/>
<comment type="similarity">
    <text evidence="1">Belongs to the protein disulfide isomerase family.</text>
</comment>
<dbReference type="InterPro" id="IPR013766">
    <property type="entry name" value="Thioredoxin_domain"/>
</dbReference>